<sequence length="203" mass="23220">MKLEEHIYRSESFVALIEDAVEFMINTPFEQLPPEVKFAGGGVYALYYKGDFPQYKKIYSKAPDLPIYVGKAVLPGWRQGRGSAKENDSALYRRLNEHARSINAVENLQVEDFSCRFIVLKDQEADLISTVEAAMTRRYNPLWNSHIDGFGNHDPGKGRYEQAKSEWDVLHPGRVWADRLKGTPPDENKVEEKIGVYHVNKST</sequence>
<evidence type="ECO:0000313" key="1">
    <source>
        <dbReference type="EMBL" id="ARU59474.1"/>
    </source>
</evidence>
<dbReference type="EMBL" id="CP021425">
    <property type="protein sequence ID" value="ARU59474.1"/>
    <property type="molecule type" value="Genomic_DNA"/>
</dbReference>
<reference evidence="1 2" key="1">
    <citation type="submission" date="2017-05" db="EMBL/GenBank/DDBJ databases">
        <title>Genomic insights into alkan degradation activity of Oleiphilus messinensis.</title>
        <authorList>
            <person name="Kozyavkin S.A."/>
            <person name="Slesarev A.I."/>
            <person name="Golyshin P.N."/>
            <person name="Korzhenkov A."/>
            <person name="Golyshina O.N."/>
            <person name="Toshchakov S.V."/>
        </authorList>
    </citation>
    <scope>NUCLEOTIDE SEQUENCE [LARGE SCALE GENOMIC DNA]</scope>
    <source>
        <strain evidence="1 2">ME102</strain>
    </source>
</reference>
<dbReference type="Pfam" id="PF09517">
    <property type="entry name" value="RE_Eco29kI"/>
    <property type="match status" value="1"/>
</dbReference>
<dbReference type="AlphaFoldDB" id="A0A1Y0IJB3"/>
<keyword evidence="1" id="KW-0378">Hydrolase</keyword>
<dbReference type="GO" id="GO:0004519">
    <property type="term" value="F:endonuclease activity"/>
    <property type="evidence" value="ECO:0007669"/>
    <property type="project" value="UniProtKB-KW"/>
</dbReference>
<proteinExistence type="predicted"/>
<name>A0A1Y0IJB3_9GAMM</name>
<evidence type="ECO:0000313" key="2">
    <source>
        <dbReference type="Proteomes" id="UP000196027"/>
    </source>
</evidence>
<dbReference type="REBASE" id="203401">
    <property type="entry name" value="OmeME102ORF5495P"/>
</dbReference>
<dbReference type="InterPro" id="IPR018575">
    <property type="entry name" value="Restrct_endonuc_II_Eco29kI"/>
</dbReference>
<dbReference type="RefSeq" id="WP_087464144.1">
    <property type="nucleotide sequence ID" value="NZ_CP021425.1"/>
</dbReference>
<dbReference type="KEGG" id="ome:OLMES_5494"/>
<organism evidence="1 2">
    <name type="scientific">Oleiphilus messinensis</name>
    <dbReference type="NCBI Taxonomy" id="141451"/>
    <lineage>
        <taxon>Bacteria</taxon>
        <taxon>Pseudomonadati</taxon>
        <taxon>Pseudomonadota</taxon>
        <taxon>Gammaproteobacteria</taxon>
        <taxon>Oceanospirillales</taxon>
        <taxon>Oleiphilaceae</taxon>
        <taxon>Oleiphilus</taxon>
    </lineage>
</organism>
<dbReference type="Proteomes" id="UP000196027">
    <property type="component" value="Chromosome"/>
</dbReference>
<accession>A0A1Y0IJB3</accession>
<protein>
    <submittedName>
        <fullName evidence="1">Type II restriction endonuclease</fullName>
    </submittedName>
</protein>
<keyword evidence="2" id="KW-1185">Reference proteome</keyword>
<dbReference type="OrthoDB" id="4187639at2"/>
<gene>
    <name evidence="1" type="ORF">OLMES_5494</name>
</gene>
<keyword evidence="1" id="KW-0540">Nuclease</keyword>
<keyword evidence="1" id="KW-0255">Endonuclease</keyword>